<evidence type="ECO:0000313" key="2">
    <source>
        <dbReference type="Proteomes" id="UP001283361"/>
    </source>
</evidence>
<sequence>MNCRLMRRAVIFAFGPCGTDSVTLASSRAEDAHRAYLLQRWASHRSATRWLRLLPCTFAPNRSCLQPTSIMSETGELSVGTGHLTFASTKVNRMSMSNDNALTLVHLRDL</sequence>
<dbReference type="EMBL" id="JAWDGP010007412">
    <property type="protein sequence ID" value="KAK3719861.1"/>
    <property type="molecule type" value="Genomic_DNA"/>
</dbReference>
<proteinExistence type="predicted"/>
<dbReference type="AlphaFoldDB" id="A0AAE0XWS5"/>
<protein>
    <submittedName>
        <fullName evidence="1">Uncharacterized protein</fullName>
    </submittedName>
</protein>
<name>A0AAE0XWS5_9GAST</name>
<organism evidence="1 2">
    <name type="scientific">Elysia crispata</name>
    <name type="common">lettuce slug</name>
    <dbReference type="NCBI Taxonomy" id="231223"/>
    <lineage>
        <taxon>Eukaryota</taxon>
        <taxon>Metazoa</taxon>
        <taxon>Spiralia</taxon>
        <taxon>Lophotrochozoa</taxon>
        <taxon>Mollusca</taxon>
        <taxon>Gastropoda</taxon>
        <taxon>Heterobranchia</taxon>
        <taxon>Euthyneura</taxon>
        <taxon>Panpulmonata</taxon>
        <taxon>Sacoglossa</taxon>
        <taxon>Placobranchoidea</taxon>
        <taxon>Plakobranchidae</taxon>
        <taxon>Elysia</taxon>
    </lineage>
</organism>
<keyword evidence="2" id="KW-1185">Reference proteome</keyword>
<comment type="caution">
    <text evidence="1">The sequence shown here is derived from an EMBL/GenBank/DDBJ whole genome shotgun (WGS) entry which is preliminary data.</text>
</comment>
<evidence type="ECO:0000313" key="1">
    <source>
        <dbReference type="EMBL" id="KAK3719861.1"/>
    </source>
</evidence>
<gene>
    <name evidence="1" type="ORF">RRG08_040161</name>
</gene>
<reference evidence="1" key="1">
    <citation type="journal article" date="2023" name="G3 (Bethesda)">
        <title>A reference genome for the long-term kleptoplast-retaining sea slug Elysia crispata morphotype clarki.</title>
        <authorList>
            <person name="Eastman K.E."/>
            <person name="Pendleton A.L."/>
            <person name="Shaikh M.A."/>
            <person name="Suttiyut T."/>
            <person name="Ogas R."/>
            <person name="Tomko P."/>
            <person name="Gavelis G."/>
            <person name="Widhalm J.R."/>
            <person name="Wisecaver J.H."/>
        </authorList>
    </citation>
    <scope>NUCLEOTIDE SEQUENCE</scope>
    <source>
        <strain evidence="1">ECLA1</strain>
    </source>
</reference>
<accession>A0AAE0XWS5</accession>
<dbReference type="Proteomes" id="UP001283361">
    <property type="component" value="Unassembled WGS sequence"/>
</dbReference>